<dbReference type="PANTHER" id="PTHR30160">
    <property type="entry name" value="TETRAACYLDISACCHARIDE 4'-KINASE-RELATED"/>
    <property type="match status" value="1"/>
</dbReference>
<sequence length="389" mass="40629">MTGTGLVDGVRRIGVLRANALGDFIFVLPALEALKAAYPRAELVLLGAPWHADWLTGRPGPVDRVMVVPPTDGVRGPVPGEPDPAGQQAEFAALVQREGFDLALQLHGGGRNSNPFVRGLGAGLTAGLRAPDAPPLDRWLRYIYYQPEVVRYLEAVALVGAEPVTLTPSIAVTVADRAEAAAVAGVPAGPRVVLHPGASDPRRRWPPDRFAQVADRLAADGFEVLVTGTPAERDVVEAVRSAARAPVRPLVGVLSLGGLAGLFADCAVVVSNDTGPVHLAAAVGTPTVGIYWIGNLINCASGLRGRHRAIESWTIDCPVCGLDCTRDLYPDRPGGGTSCDHRESFVAEIPVGEVFDAVEDLFRYGGTQPVRLGTPAPSAGRPAGSDTGG</sequence>
<dbReference type="SUPFAM" id="SSF53756">
    <property type="entry name" value="UDP-Glycosyltransferase/glycogen phosphorylase"/>
    <property type="match status" value="1"/>
</dbReference>
<reference evidence="3" key="1">
    <citation type="submission" date="2020-08" db="EMBL/GenBank/DDBJ databases">
        <title>Whole genome shotgun sequence of Polymorphospora rubra NBRC 101157.</title>
        <authorList>
            <person name="Komaki H."/>
            <person name="Tamura T."/>
        </authorList>
    </citation>
    <scope>NUCLEOTIDE SEQUENCE</scope>
    <source>
        <strain evidence="3">NBRC 101157</strain>
    </source>
</reference>
<dbReference type="InterPro" id="IPR051199">
    <property type="entry name" value="LPS_LOS_Heptosyltrfase"/>
</dbReference>
<keyword evidence="4" id="KW-1185">Reference proteome</keyword>
<evidence type="ECO:0000256" key="2">
    <source>
        <dbReference type="ARBA" id="ARBA00022679"/>
    </source>
</evidence>
<dbReference type="GO" id="GO:0009244">
    <property type="term" value="P:lipopolysaccharide core region biosynthetic process"/>
    <property type="evidence" value="ECO:0007669"/>
    <property type="project" value="TreeGrafter"/>
</dbReference>
<dbReference type="CDD" id="cd03789">
    <property type="entry name" value="GT9_LPS_heptosyltransferase"/>
    <property type="match status" value="1"/>
</dbReference>
<dbReference type="Gene3D" id="3.40.50.2000">
    <property type="entry name" value="Glycogen Phosphorylase B"/>
    <property type="match status" value="2"/>
</dbReference>
<dbReference type="Pfam" id="PF01075">
    <property type="entry name" value="Glyco_transf_9"/>
    <property type="match status" value="1"/>
</dbReference>
<keyword evidence="2" id="KW-0808">Transferase</keyword>
<name>A0A810MX03_9ACTN</name>
<dbReference type="Proteomes" id="UP000680866">
    <property type="component" value="Chromosome"/>
</dbReference>
<dbReference type="PANTHER" id="PTHR30160:SF1">
    <property type="entry name" value="LIPOPOLYSACCHARIDE 1,2-N-ACETYLGLUCOSAMINETRANSFERASE-RELATED"/>
    <property type="match status" value="1"/>
</dbReference>
<protein>
    <recommendedName>
        <fullName evidence="5">ADP-heptose:LPS heptosyltransferase</fullName>
    </recommendedName>
</protein>
<dbReference type="GO" id="GO:0005829">
    <property type="term" value="C:cytosol"/>
    <property type="evidence" value="ECO:0007669"/>
    <property type="project" value="TreeGrafter"/>
</dbReference>
<evidence type="ECO:0008006" key="5">
    <source>
        <dbReference type="Google" id="ProtNLM"/>
    </source>
</evidence>
<keyword evidence="1" id="KW-0328">Glycosyltransferase</keyword>
<organism evidence="3 4">
    <name type="scientific">Polymorphospora rubra</name>
    <dbReference type="NCBI Taxonomy" id="338584"/>
    <lineage>
        <taxon>Bacteria</taxon>
        <taxon>Bacillati</taxon>
        <taxon>Actinomycetota</taxon>
        <taxon>Actinomycetes</taxon>
        <taxon>Micromonosporales</taxon>
        <taxon>Micromonosporaceae</taxon>
        <taxon>Polymorphospora</taxon>
    </lineage>
</organism>
<gene>
    <name evidence="3" type="ORF">Prubr_20550</name>
</gene>
<proteinExistence type="predicted"/>
<evidence type="ECO:0000313" key="3">
    <source>
        <dbReference type="EMBL" id="BCJ65034.1"/>
    </source>
</evidence>
<dbReference type="EMBL" id="AP023359">
    <property type="protein sequence ID" value="BCJ65034.1"/>
    <property type="molecule type" value="Genomic_DNA"/>
</dbReference>
<dbReference type="KEGG" id="pry:Prubr_20550"/>
<dbReference type="AlphaFoldDB" id="A0A810MX03"/>
<dbReference type="InterPro" id="IPR002201">
    <property type="entry name" value="Glyco_trans_9"/>
</dbReference>
<evidence type="ECO:0000256" key="1">
    <source>
        <dbReference type="ARBA" id="ARBA00022676"/>
    </source>
</evidence>
<evidence type="ECO:0000313" key="4">
    <source>
        <dbReference type="Proteomes" id="UP000680866"/>
    </source>
</evidence>
<dbReference type="GO" id="GO:0008713">
    <property type="term" value="F:ADP-heptose-lipopolysaccharide heptosyltransferase activity"/>
    <property type="evidence" value="ECO:0007669"/>
    <property type="project" value="TreeGrafter"/>
</dbReference>
<accession>A0A810MX03</accession>